<dbReference type="Proteomes" id="UP000199236">
    <property type="component" value="Unassembled WGS sequence"/>
</dbReference>
<evidence type="ECO:0000256" key="2">
    <source>
        <dbReference type="ARBA" id="ARBA00023012"/>
    </source>
</evidence>
<evidence type="ECO:0000313" key="9">
    <source>
        <dbReference type="EMBL" id="SFN48066.1"/>
    </source>
</evidence>
<evidence type="ECO:0000256" key="4">
    <source>
        <dbReference type="ARBA" id="ARBA00023125"/>
    </source>
</evidence>
<evidence type="ECO:0000256" key="1">
    <source>
        <dbReference type="ARBA" id="ARBA00022553"/>
    </source>
</evidence>
<evidence type="ECO:0000259" key="7">
    <source>
        <dbReference type="PROSITE" id="PS50043"/>
    </source>
</evidence>
<name>A0A1I4ZCU1_9HYPH</name>
<dbReference type="PROSITE" id="PS00622">
    <property type="entry name" value="HTH_LUXR_1"/>
    <property type="match status" value="1"/>
</dbReference>
<dbReference type="GO" id="GO:0006355">
    <property type="term" value="P:regulation of DNA-templated transcription"/>
    <property type="evidence" value="ECO:0007669"/>
    <property type="project" value="InterPro"/>
</dbReference>
<dbReference type="Pfam" id="PF00072">
    <property type="entry name" value="Response_reg"/>
    <property type="match status" value="1"/>
</dbReference>
<dbReference type="Gene3D" id="3.40.50.2300">
    <property type="match status" value="1"/>
</dbReference>
<dbReference type="Gene3D" id="1.10.10.10">
    <property type="entry name" value="Winged helix-like DNA-binding domain superfamily/Winged helix DNA-binding domain"/>
    <property type="match status" value="1"/>
</dbReference>
<dbReference type="PRINTS" id="PR00038">
    <property type="entry name" value="HTHLUXR"/>
</dbReference>
<dbReference type="STRING" id="655353.SAMN04488056_10144"/>
<keyword evidence="4" id="KW-0238">DNA-binding</keyword>
<gene>
    <name evidence="9" type="ORF">SAMN04488056_10144</name>
</gene>
<keyword evidence="10" id="KW-1185">Reference proteome</keyword>
<feature type="domain" description="HTH luxR-type" evidence="7">
    <location>
        <begin position="139"/>
        <end position="204"/>
    </location>
</feature>
<dbReference type="SMART" id="SM00448">
    <property type="entry name" value="REC"/>
    <property type="match status" value="1"/>
</dbReference>
<dbReference type="PANTHER" id="PTHR44688">
    <property type="entry name" value="DNA-BINDING TRANSCRIPTIONAL ACTIVATOR DEVR_DOSR"/>
    <property type="match status" value="1"/>
</dbReference>
<evidence type="ECO:0000259" key="8">
    <source>
        <dbReference type="PROSITE" id="PS50110"/>
    </source>
</evidence>
<feature type="domain" description="Response regulatory" evidence="8">
    <location>
        <begin position="9"/>
        <end position="123"/>
    </location>
</feature>
<dbReference type="FunFam" id="3.40.50.2300:FF:000018">
    <property type="entry name" value="DNA-binding transcriptional regulator NtrC"/>
    <property type="match status" value="1"/>
</dbReference>
<accession>A0A1I4ZCU1</accession>
<dbReference type="CDD" id="cd17537">
    <property type="entry name" value="REC_FixJ"/>
    <property type="match status" value="1"/>
</dbReference>
<dbReference type="GO" id="GO:0000160">
    <property type="term" value="P:phosphorelay signal transduction system"/>
    <property type="evidence" value="ECO:0007669"/>
    <property type="project" value="UniProtKB-KW"/>
</dbReference>
<dbReference type="SMART" id="SM00421">
    <property type="entry name" value="HTH_LUXR"/>
    <property type="match status" value="1"/>
</dbReference>
<evidence type="ECO:0000256" key="3">
    <source>
        <dbReference type="ARBA" id="ARBA00023015"/>
    </source>
</evidence>
<dbReference type="PANTHER" id="PTHR44688:SF16">
    <property type="entry name" value="DNA-BINDING TRANSCRIPTIONAL ACTIVATOR DEVR_DOSR"/>
    <property type="match status" value="1"/>
</dbReference>
<dbReference type="CDD" id="cd06170">
    <property type="entry name" value="LuxR_C_like"/>
    <property type="match status" value="1"/>
</dbReference>
<dbReference type="OrthoDB" id="9782655at2"/>
<dbReference type="InterPro" id="IPR016032">
    <property type="entry name" value="Sig_transdc_resp-reg_C-effctor"/>
</dbReference>
<dbReference type="InterPro" id="IPR001789">
    <property type="entry name" value="Sig_transdc_resp-reg_receiver"/>
</dbReference>
<dbReference type="RefSeq" id="WP_090067666.1">
    <property type="nucleotide sequence ID" value="NZ_FOVR01000001.1"/>
</dbReference>
<evidence type="ECO:0000313" key="10">
    <source>
        <dbReference type="Proteomes" id="UP000199236"/>
    </source>
</evidence>
<sequence>MNAINEDGIIHIVDDDRAVRDGLGFMLSSLGLTIETHSSALDLLDRLDGALIGCILADVRMPGMSGLELLDELKRRACALPVIIITAHADVPMAVRAIQSGALDFFEKPVNGMALVERINDALKEARARAEDEALKAAIASRIESLTGREVDVARAIMDGKQNKQIAADFGISLKTVEIHRHNLMTKMEATTPADLVRQLVTANWDKI</sequence>
<evidence type="ECO:0000256" key="6">
    <source>
        <dbReference type="PROSITE-ProRule" id="PRU00169"/>
    </source>
</evidence>
<dbReference type="InterPro" id="IPR036388">
    <property type="entry name" value="WH-like_DNA-bd_sf"/>
</dbReference>
<dbReference type="InterPro" id="IPR011006">
    <property type="entry name" value="CheY-like_superfamily"/>
</dbReference>
<proteinExistence type="predicted"/>
<keyword evidence="1 6" id="KW-0597">Phosphoprotein</keyword>
<dbReference type="InterPro" id="IPR000792">
    <property type="entry name" value="Tscrpt_reg_LuxR_C"/>
</dbReference>
<dbReference type="EMBL" id="FOVR01000001">
    <property type="protein sequence ID" value="SFN48066.1"/>
    <property type="molecule type" value="Genomic_DNA"/>
</dbReference>
<dbReference type="Pfam" id="PF00196">
    <property type="entry name" value="GerE"/>
    <property type="match status" value="1"/>
</dbReference>
<dbReference type="SUPFAM" id="SSF52172">
    <property type="entry name" value="CheY-like"/>
    <property type="match status" value="1"/>
</dbReference>
<dbReference type="GO" id="GO:0003677">
    <property type="term" value="F:DNA binding"/>
    <property type="evidence" value="ECO:0007669"/>
    <property type="project" value="UniProtKB-KW"/>
</dbReference>
<dbReference type="AlphaFoldDB" id="A0A1I4ZCU1"/>
<dbReference type="PROSITE" id="PS50043">
    <property type="entry name" value="HTH_LUXR_2"/>
    <property type="match status" value="1"/>
</dbReference>
<protein>
    <submittedName>
        <fullName evidence="9">Two-component response regulator, FixJ family, consists of REC and HTH domains</fullName>
    </submittedName>
</protein>
<keyword evidence="3" id="KW-0805">Transcription regulation</keyword>
<reference evidence="9 10" key="1">
    <citation type="submission" date="2016-10" db="EMBL/GenBank/DDBJ databases">
        <authorList>
            <person name="de Groot N.N."/>
        </authorList>
    </citation>
    <scope>NUCLEOTIDE SEQUENCE [LARGE SCALE GENOMIC DNA]</scope>
    <source>
        <strain evidence="9 10">CGMCC 1.9157</strain>
    </source>
</reference>
<keyword evidence="5" id="KW-0804">Transcription</keyword>
<evidence type="ECO:0000256" key="5">
    <source>
        <dbReference type="ARBA" id="ARBA00023163"/>
    </source>
</evidence>
<dbReference type="PROSITE" id="PS50110">
    <property type="entry name" value="RESPONSE_REGULATORY"/>
    <property type="match status" value="1"/>
</dbReference>
<organism evidence="9 10">
    <name type="scientific">Cohaesibacter marisflavi</name>
    <dbReference type="NCBI Taxonomy" id="655353"/>
    <lineage>
        <taxon>Bacteria</taxon>
        <taxon>Pseudomonadati</taxon>
        <taxon>Pseudomonadota</taxon>
        <taxon>Alphaproteobacteria</taxon>
        <taxon>Hyphomicrobiales</taxon>
        <taxon>Cohaesibacteraceae</taxon>
    </lineage>
</organism>
<dbReference type="SUPFAM" id="SSF46894">
    <property type="entry name" value="C-terminal effector domain of the bipartite response regulators"/>
    <property type="match status" value="1"/>
</dbReference>
<feature type="modified residue" description="4-aspartylphosphate" evidence="6">
    <location>
        <position position="58"/>
    </location>
</feature>
<keyword evidence="2" id="KW-0902">Two-component regulatory system</keyword>